<keyword evidence="2" id="KW-1185">Reference proteome</keyword>
<evidence type="ECO:0000313" key="1">
    <source>
        <dbReference type="EMBL" id="ETW74987.1"/>
    </source>
</evidence>
<proteinExistence type="predicted"/>
<reference evidence="1 2" key="1">
    <citation type="journal article" date="2012" name="New Phytol.">
        <title>Insight into trade-off between wood decay and parasitism from the genome of a fungal forest pathogen.</title>
        <authorList>
            <person name="Olson A."/>
            <person name="Aerts A."/>
            <person name="Asiegbu F."/>
            <person name="Belbahri L."/>
            <person name="Bouzid O."/>
            <person name="Broberg A."/>
            <person name="Canback B."/>
            <person name="Coutinho P.M."/>
            <person name="Cullen D."/>
            <person name="Dalman K."/>
            <person name="Deflorio G."/>
            <person name="van Diepen L.T."/>
            <person name="Dunand C."/>
            <person name="Duplessis S."/>
            <person name="Durling M."/>
            <person name="Gonthier P."/>
            <person name="Grimwood J."/>
            <person name="Fossdal C.G."/>
            <person name="Hansson D."/>
            <person name="Henrissat B."/>
            <person name="Hietala A."/>
            <person name="Himmelstrand K."/>
            <person name="Hoffmeister D."/>
            <person name="Hogberg N."/>
            <person name="James T.Y."/>
            <person name="Karlsson M."/>
            <person name="Kohler A."/>
            <person name="Kues U."/>
            <person name="Lee Y.H."/>
            <person name="Lin Y.C."/>
            <person name="Lind M."/>
            <person name="Lindquist E."/>
            <person name="Lombard V."/>
            <person name="Lucas S."/>
            <person name="Lunden K."/>
            <person name="Morin E."/>
            <person name="Murat C."/>
            <person name="Park J."/>
            <person name="Raffaello T."/>
            <person name="Rouze P."/>
            <person name="Salamov A."/>
            <person name="Schmutz J."/>
            <person name="Solheim H."/>
            <person name="Stahlberg J."/>
            <person name="Velez H."/>
            <person name="de Vries R.P."/>
            <person name="Wiebenga A."/>
            <person name="Woodward S."/>
            <person name="Yakovlev I."/>
            <person name="Garbelotto M."/>
            <person name="Martin F."/>
            <person name="Grigoriev I.V."/>
            <person name="Stenlid J."/>
        </authorList>
    </citation>
    <scope>NUCLEOTIDE SEQUENCE [LARGE SCALE GENOMIC DNA]</scope>
    <source>
        <strain evidence="1 2">TC 32-1</strain>
    </source>
</reference>
<accession>W4JN47</accession>
<name>W4JN47_HETIT</name>
<dbReference type="EMBL" id="KI925467">
    <property type="protein sequence ID" value="ETW74987.1"/>
    <property type="molecule type" value="Genomic_DNA"/>
</dbReference>
<organism evidence="1 2">
    <name type="scientific">Heterobasidion irregulare (strain TC 32-1)</name>
    <dbReference type="NCBI Taxonomy" id="747525"/>
    <lineage>
        <taxon>Eukaryota</taxon>
        <taxon>Fungi</taxon>
        <taxon>Dikarya</taxon>
        <taxon>Basidiomycota</taxon>
        <taxon>Agaricomycotina</taxon>
        <taxon>Agaricomycetes</taxon>
        <taxon>Russulales</taxon>
        <taxon>Bondarzewiaceae</taxon>
        <taxon>Heterobasidion</taxon>
        <taxon>Heterobasidion annosum species complex</taxon>
    </lineage>
</organism>
<dbReference type="GeneID" id="20667939"/>
<evidence type="ECO:0000313" key="2">
    <source>
        <dbReference type="Proteomes" id="UP000030671"/>
    </source>
</evidence>
<dbReference type="InParanoid" id="W4JN47"/>
<sequence>MSLINSTVESNGMHTSTRCLRRSEIRMRSLIGWFRNMFFTLIDTVLISTSYSIAYTRIIEVECKDDDLRANSLADPLCDVRKRKLLKARRGPDYIWPSSPAHNLSNDLQRLFSRVGHENYDLAALVLVSSGIHLSLESISAMNPIRKPGSLIWPTEVPILVDDTYFKMYDMFRTLVAVKLEALISTRPRSVRIA</sequence>
<gene>
    <name evidence="1" type="ORF">HETIRDRAFT_164819</name>
</gene>
<dbReference type="HOGENOM" id="CLU_1402609_0_0_1"/>
<dbReference type="Proteomes" id="UP000030671">
    <property type="component" value="Unassembled WGS sequence"/>
</dbReference>
<dbReference type="KEGG" id="hir:HETIRDRAFT_164819"/>
<protein>
    <submittedName>
        <fullName evidence="1">Uncharacterized protein</fullName>
    </submittedName>
</protein>
<dbReference type="RefSeq" id="XP_009553441.1">
    <property type="nucleotide sequence ID" value="XM_009555146.1"/>
</dbReference>
<dbReference type="AlphaFoldDB" id="W4JN47"/>